<dbReference type="OrthoDB" id="2667249at2"/>
<reference evidence="2 3" key="1">
    <citation type="submission" date="2017-07" db="EMBL/GenBank/DDBJ databases">
        <title>Paenibacillus herberti R33 genome sequencing and assembly.</title>
        <authorList>
            <person name="Su W."/>
        </authorList>
    </citation>
    <scope>NUCLEOTIDE SEQUENCE [LARGE SCALE GENOMIC DNA]</scope>
    <source>
        <strain evidence="2 3">R33</strain>
    </source>
</reference>
<evidence type="ECO:0000313" key="2">
    <source>
        <dbReference type="EMBL" id="OXM14360.1"/>
    </source>
</evidence>
<evidence type="ECO:0000313" key="3">
    <source>
        <dbReference type="Proteomes" id="UP000215145"/>
    </source>
</evidence>
<gene>
    <name evidence="2" type="ORF">CGZ75_15550</name>
</gene>
<accession>A0A229NWT5</accession>
<evidence type="ECO:0008006" key="4">
    <source>
        <dbReference type="Google" id="ProtNLM"/>
    </source>
</evidence>
<dbReference type="Proteomes" id="UP000215145">
    <property type="component" value="Unassembled WGS sequence"/>
</dbReference>
<feature type="signal peptide" evidence="1">
    <location>
        <begin position="1"/>
        <end position="28"/>
    </location>
</feature>
<protein>
    <recommendedName>
        <fullName evidence="4">DUF2914 domain-containing protein</fullName>
    </recommendedName>
</protein>
<dbReference type="AlphaFoldDB" id="A0A229NWT5"/>
<keyword evidence="3" id="KW-1185">Reference proteome</keyword>
<keyword evidence="1" id="KW-0732">Signal</keyword>
<organism evidence="2 3">
    <name type="scientific">Paenibacillus herberti</name>
    <dbReference type="NCBI Taxonomy" id="1619309"/>
    <lineage>
        <taxon>Bacteria</taxon>
        <taxon>Bacillati</taxon>
        <taxon>Bacillota</taxon>
        <taxon>Bacilli</taxon>
        <taxon>Bacillales</taxon>
        <taxon>Paenibacillaceae</taxon>
        <taxon>Paenibacillus</taxon>
    </lineage>
</organism>
<feature type="chain" id="PRO_5013257496" description="DUF2914 domain-containing protein" evidence="1">
    <location>
        <begin position="29"/>
        <end position="166"/>
    </location>
</feature>
<name>A0A229NWT5_9BACL</name>
<proteinExistence type="predicted"/>
<comment type="caution">
    <text evidence="2">The sequence shown here is derived from an EMBL/GenBank/DDBJ whole genome shotgun (WGS) entry which is preliminary data.</text>
</comment>
<dbReference type="EMBL" id="NMUQ01000002">
    <property type="protein sequence ID" value="OXM14360.1"/>
    <property type="molecule type" value="Genomic_DNA"/>
</dbReference>
<dbReference type="RefSeq" id="WP_089525184.1">
    <property type="nucleotide sequence ID" value="NZ_NMUQ01000002.1"/>
</dbReference>
<sequence length="166" mass="17773">MITKKIVALSATSIAVAAITILSSVVFAASPNKVLSNQPSPAVIAANPIKNPNMKIVDSLDEGRLTTLLLGVSVDYNGQGNTGFTYKSVPEEEADKVRVYVKNKGNKSINYKLVSPSKLNWVSTTIEPGQSFITEHNFTSAQAGKWQVKIDNDDGSAGSFDVTVRD</sequence>
<evidence type="ECO:0000256" key="1">
    <source>
        <dbReference type="SAM" id="SignalP"/>
    </source>
</evidence>